<evidence type="ECO:0000313" key="1">
    <source>
        <dbReference type="EMBL" id="MBU5485831.1"/>
    </source>
</evidence>
<comment type="caution">
    <text evidence="1">The sequence shown here is derived from an EMBL/GenBank/DDBJ whole genome shotgun (WGS) entry which is preliminary data.</text>
</comment>
<name>A0ABS6EMG8_9CLOT</name>
<evidence type="ECO:0000313" key="2">
    <source>
        <dbReference type="Proteomes" id="UP000726170"/>
    </source>
</evidence>
<keyword evidence="2" id="KW-1185">Reference proteome</keyword>
<reference evidence="1 2" key="1">
    <citation type="submission" date="2021-06" db="EMBL/GenBank/DDBJ databases">
        <authorList>
            <person name="Sun Q."/>
            <person name="Li D."/>
        </authorList>
    </citation>
    <scope>NUCLEOTIDE SEQUENCE [LARGE SCALE GENOMIC DNA]</scope>
    <source>
        <strain evidence="1 2">MSJ-11</strain>
    </source>
</reference>
<dbReference type="EMBL" id="JAHLQF010000004">
    <property type="protein sequence ID" value="MBU5485831.1"/>
    <property type="molecule type" value="Genomic_DNA"/>
</dbReference>
<accession>A0ABS6EMG8</accession>
<dbReference type="RefSeq" id="WP_216440435.1">
    <property type="nucleotide sequence ID" value="NZ_JAHLQF010000004.1"/>
</dbReference>
<gene>
    <name evidence="1" type="ORF">KQI86_16040</name>
</gene>
<protein>
    <submittedName>
        <fullName evidence="1">Peptidase S41</fullName>
    </submittedName>
</protein>
<sequence length="415" mass="48041">MFKKILIPLVIILLCFSLAVHSKSYISRSGDRSDAWEKDIEYLHKTLPKKHKDLFFKIDEKEFDNKMENLKASVDKMNDEEIIVEIQKILASIGDAHTTINISAKKMFPLELYWFDDGIYVINTSDEYKDIKYSKLKKINGKDVDSVVKSIKEVISHENQGKLKSQVPMYITLPVVLQGLNIIENDETALFTFEGLDGKVQEIKLNTLDGDRVFDDILGKGKVGEEVPLYMKNRDEYYWFEHLEESKIIYFKYNQCANMKDKPFKEFSKELIDIINKNDIEKLVIDIRDNGGGSSRILNEFIDEISKSDINKKGKIYVVVGRKTFSSAILNAMSLKEKTEAFFIGEPTGGKPNHYGEVKSFKLPNSKITVRYSTKYFKHSDEDLKSFIPDKIIEPTVENYINNIDEVMKYIINFY</sequence>
<organism evidence="1 2">
    <name type="scientific">Clostridium mobile</name>
    <dbReference type="NCBI Taxonomy" id="2841512"/>
    <lineage>
        <taxon>Bacteria</taxon>
        <taxon>Bacillati</taxon>
        <taxon>Bacillota</taxon>
        <taxon>Clostridia</taxon>
        <taxon>Eubacteriales</taxon>
        <taxon>Clostridiaceae</taxon>
        <taxon>Clostridium</taxon>
    </lineage>
</organism>
<dbReference type="Proteomes" id="UP000726170">
    <property type="component" value="Unassembled WGS sequence"/>
</dbReference>
<proteinExistence type="predicted"/>